<evidence type="ECO:0000256" key="1">
    <source>
        <dbReference type="ARBA" id="ARBA00011079"/>
    </source>
</evidence>
<dbReference type="InterPro" id="IPR000742">
    <property type="entry name" value="EGF"/>
</dbReference>
<evidence type="ECO:0000256" key="7">
    <source>
        <dbReference type="SAM" id="Phobius"/>
    </source>
</evidence>
<dbReference type="PROSITE" id="PS50026">
    <property type="entry name" value="EGF_3"/>
    <property type="match status" value="1"/>
</dbReference>
<keyword evidence="6" id="KW-0245">EGF-like domain</keyword>
<feature type="domain" description="EGF-like" evidence="8">
    <location>
        <begin position="28"/>
        <end position="74"/>
    </location>
</feature>
<dbReference type="Gene3D" id="1.20.120.980">
    <property type="entry name" value="Serine carboxypeptidase S28, SKS domain"/>
    <property type="match status" value="1"/>
</dbReference>
<keyword evidence="10" id="KW-1185">Reference proteome</keyword>
<feature type="transmembrane region" description="Helical" evidence="7">
    <location>
        <begin position="695"/>
        <end position="715"/>
    </location>
</feature>
<keyword evidence="7" id="KW-0812">Transmembrane</keyword>
<comment type="similarity">
    <text evidence="1">Belongs to the peptidase S28 family.</text>
</comment>
<keyword evidence="2" id="KW-0645">Protease</keyword>
<dbReference type="SUPFAM" id="SSF53474">
    <property type="entry name" value="alpha/beta-Hydrolases"/>
    <property type="match status" value="1"/>
</dbReference>
<keyword evidence="5" id="KW-0325">Glycoprotein</keyword>
<dbReference type="SUPFAM" id="SSF57196">
    <property type="entry name" value="EGF/Laminin"/>
    <property type="match status" value="1"/>
</dbReference>
<gene>
    <name evidence="9" type="ORF">DdX_00836</name>
</gene>
<reference evidence="9" key="1">
    <citation type="submission" date="2022-01" db="EMBL/GenBank/DDBJ databases">
        <title>Genome Sequence Resource for Two Populations of Ditylenchus destructor, the Migratory Endoparasitic Phytonematode.</title>
        <authorList>
            <person name="Zhang H."/>
            <person name="Lin R."/>
            <person name="Xie B."/>
        </authorList>
    </citation>
    <scope>NUCLEOTIDE SEQUENCE</scope>
    <source>
        <strain evidence="9">BazhouSP</strain>
    </source>
</reference>
<keyword evidence="7" id="KW-1133">Transmembrane helix</keyword>
<keyword evidence="6" id="KW-1015">Disulfide bond</keyword>
<keyword evidence="3" id="KW-0732">Signal</keyword>
<keyword evidence="9" id="KW-0121">Carboxypeptidase</keyword>
<keyword evidence="4" id="KW-0378">Hydrolase</keyword>
<dbReference type="Gene3D" id="3.40.50.1820">
    <property type="entry name" value="alpha/beta hydrolase"/>
    <property type="match status" value="1"/>
</dbReference>
<dbReference type="CDD" id="cd00054">
    <property type="entry name" value="EGF_CA"/>
    <property type="match status" value="1"/>
</dbReference>
<dbReference type="GO" id="GO:0006508">
    <property type="term" value="P:proteolysis"/>
    <property type="evidence" value="ECO:0007669"/>
    <property type="project" value="UniProtKB-KW"/>
</dbReference>
<comment type="caution">
    <text evidence="6">Lacks conserved residue(s) required for the propagation of feature annotation.</text>
</comment>
<accession>A0AAD4NJG7</accession>
<dbReference type="EMBL" id="JAKKPZ010000001">
    <property type="protein sequence ID" value="KAI1728639.1"/>
    <property type="molecule type" value="Genomic_DNA"/>
</dbReference>
<sequence length="719" mass="81461">MRIKPTECPTTTTQISYVNDEYFPQQDFANSCPKPFDKIYCFNGGKCYAGFQETLNDFLPFCKCAPNYHGRRCEYLFDSEIYGFSVEKHHIEMATLSTFMTFLIFGIIGIIICALVCKRYDKENESGSFPTMYATAVGMTSLSDQQVTILILLLTEVRSPVAIVTQADTFLVGYFDARIEHFRRIEQKTFKLRYLYNLHYFNETNGILLFYPGGLSNIESSASKMGLVWDMAEQLGAAVVFAEHRYFGESLPFGDYSFKSLSTLKYLTTKHALADYALLIKEFIAIHLHTPEEVKVLTFGAEYSGMLAAWLRLRLPRIVHGAWVSTSPVLYFYGGNVDLGAYDRHISNAFKTTPGCGSDNGAQLAKALNLVEQYVLNDAGRYQLNQLFRFDNRSQIDSREDLATLKGFIYEAFVRIVSDNLPSPGNIVNPMPANPLKSFCSAFSGSRHDSDEKLLSRLAAAVSIYYGENENNCLRKGYCDERNMSQNHEKIAQIYMQCTEIAHLKCTLGSENDFFWPSCTAKTAIKEFKERCRQVLIRYGFGPHLIDLSYVKKTFGFDYTARNLKIVFSLPTGAPWTTGSVQQIHASVKESKALVIKIPDAASASDMYQPNSCDLPSVRYARFQIINVLKCFVGDWDSCDTRLFKTPKNYESNSFNGSAEFQTCPSTHHGFPWNQHVPQNMMENESDKSSFAVPIYYNVTLASLAFIIVTLLRYFSEAY</sequence>
<dbReference type="PANTHER" id="PTHR11010">
    <property type="entry name" value="PROTEASE S28 PRO-X CARBOXYPEPTIDASE-RELATED"/>
    <property type="match status" value="1"/>
</dbReference>
<dbReference type="GO" id="GO:0004180">
    <property type="term" value="F:carboxypeptidase activity"/>
    <property type="evidence" value="ECO:0007669"/>
    <property type="project" value="UniProtKB-KW"/>
</dbReference>
<dbReference type="InterPro" id="IPR029058">
    <property type="entry name" value="AB_hydrolase_fold"/>
</dbReference>
<feature type="disulfide bond" evidence="6">
    <location>
        <begin position="64"/>
        <end position="73"/>
    </location>
</feature>
<dbReference type="Pfam" id="PF05577">
    <property type="entry name" value="Peptidase_S28"/>
    <property type="match status" value="1"/>
</dbReference>
<name>A0AAD4NJG7_9BILA</name>
<evidence type="ECO:0000313" key="9">
    <source>
        <dbReference type="EMBL" id="KAI1728639.1"/>
    </source>
</evidence>
<comment type="caution">
    <text evidence="9">The sequence shown here is derived from an EMBL/GenBank/DDBJ whole genome shotgun (WGS) entry which is preliminary data.</text>
</comment>
<dbReference type="PROSITE" id="PS00022">
    <property type="entry name" value="EGF_1"/>
    <property type="match status" value="1"/>
</dbReference>
<dbReference type="GO" id="GO:0008239">
    <property type="term" value="F:dipeptidyl-peptidase activity"/>
    <property type="evidence" value="ECO:0007669"/>
    <property type="project" value="TreeGrafter"/>
</dbReference>
<feature type="transmembrane region" description="Helical" evidence="7">
    <location>
        <begin position="94"/>
        <end position="117"/>
    </location>
</feature>
<keyword evidence="7" id="KW-0472">Membrane</keyword>
<evidence type="ECO:0000256" key="4">
    <source>
        <dbReference type="ARBA" id="ARBA00022801"/>
    </source>
</evidence>
<proteinExistence type="inferred from homology"/>
<dbReference type="PANTHER" id="PTHR11010:SF104">
    <property type="entry name" value="SERINE PROTEASE PCP-1-RELATED"/>
    <property type="match status" value="1"/>
</dbReference>
<organism evidence="9 10">
    <name type="scientific">Ditylenchus destructor</name>
    <dbReference type="NCBI Taxonomy" id="166010"/>
    <lineage>
        <taxon>Eukaryota</taxon>
        <taxon>Metazoa</taxon>
        <taxon>Ecdysozoa</taxon>
        <taxon>Nematoda</taxon>
        <taxon>Chromadorea</taxon>
        <taxon>Rhabditida</taxon>
        <taxon>Tylenchina</taxon>
        <taxon>Tylenchomorpha</taxon>
        <taxon>Sphaerularioidea</taxon>
        <taxon>Anguinidae</taxon>
        <taxon>Anguininae</taxon>
        <taxon>Ditylenchus</taxon>
    </lineage>
</organism>
<dbReference type="GO" id="GO:0070008">
    <property type="term" value="F:serine-type exopeptidase activity"/>
    <property type="evidence" value="ECO:0007669"/>
    <property type="project" value="InterPro"/>
</dbReference>
<evidence type="ECO:0000256" key="6">
    <source>
        <dbReference type="PROSITE-ProRule" id="PRU00076"/>
    </source>
</evidence>
<dbReference type="Proteomes" id="UP001201812">
    <property type="component" value="Unassembled WGS sequence"/>
</dbReference>
<evidence type="ECO:0000256" key="2">
    <source>
        <dbReference type="ARBA" id="ARBA00022670"/>
    </source>
</evidence>
<evidence type="ECO:0000313" key="10">
    <source>
        <dbReference type="Proteomes" id="UP001201812"/>
    </source>
</evidence>
<dbReference type="AlphaFoldDB" id="A0AAD4NJG7"/>
<protein>
    <submittedName>
        <fullName evidence="9">Serine carboxypeptidase s28 domain-containing protein</fullName>
    </submittedName>
</protein>
<dbReference type="InterPro" id="IPR042269">
    <property type="entry name" value="Ser_carbopepase_S28_SKS"/>
</dbReference>
<evidence type="ECO:0000259" key="8">
    <source>
        <dbReference type="PROSITE" id="PS50026"/>
    </source>
</evidence>
<dbReference type="Gene3D" id="2.10.25.10">
    <property type="entry name" value="Laminin"/>
    <property type="match status" value="1"/>
</dbReference>
<dbReference type="InterPro" id="IPR008758">
    <property type="entry name" value="Peptidase_S28"/>
</dbReference>
<evidence type="ECO:0000256" key="3">
    <source>
        <dbReference type="ARBA" id="ARBA00022729"/>
    </source>
</evidence>
<evidence type="ECO:0000256" key="5">
    <source>
        <dbReference type="ARBA" id="ARBA00023180"/>
    </source>
</evidence>